<name>A0A418XUJ3_9GAMM</name>
<keyword evidence="4" id="KW-1185">Reference proteome</keyword>
<evidence type="ECO:0000256" key="1">
    <source>
        <dbReference type="SAM" id="Coils"/>
    </source>
</evidence>
<dbReference type="EMBL" id="QYYA01000005">
    <property type="protein sequence ID" value="RJG16413.1"/>
    <property type="molecule type" value="Genomic_DNA"/>
</dbReference>
<feature type="transmembrane region" description="Helical" evidence="2">
    <location>
        <begin position="430"/>
        <end position="450"/>
    </location>
</feature>
<dbReference type="Pfam" id="PF00873">
    <property type="entry name" value="ACR_tran"/>
    <property type="match status" value="1"/>
</dbReference>
<dbReference type="SUPFAM" id="SSF82714">
    <property type="entry name" value="Multidrug efflux transporter AcrB TolC docking domain, DN and DC subdomains"/>
    <property type="match status" value="2"/>
</dbReference>
<gene>
    <name evidence="3" type="ORF">D4A39_14235</name>
</gene>
<dbReference type="PANTHER" id="PTHR32063:SF33">
    <property type="entry name" value="RND SUPERFAMILY EFFLUX PUMP PERMEASE COMPONENT"/>
    <property type="match status" value="1"/>
</dbReference>
<feature type="transmembrane region" description="Helical" evidence="2">
    <location>
        <begin position="359"/>
        <end position="379"/>
    </location>
</feature>
<feature type="transmembrane region" description="Helical" evidence="2">
    <location>
        <begin position="870"/>
        <end position="889"/>
    </location>
</feature>
<feature type="transmembrane region" description="Helical" evidence="2">
    <location>
        <begin position="1168"/>
        <end position="1192"/>
    </location>
</feature>
<feature type="transmembrane region" description="Helical" evidence="2">
    <location>
        <begin position="1075"/>
        <end position="1095"/>
    </location>
</feature>
<dbReference type="InterPro" id="IPR001036">
    <property type="entry name" value="Acrflvin-R"/>
</dbReference>
<feature type="transmembrane region" description="Helical" evidence="2">
    <location>
        <begin position="1002"/>
        <end position="1028"/>
    </location>
</feature>
<evidence type="ECO:0000256" key="2">
    <source>
        <dbReference type="SAM" id="Phobius"/>
    </source>
</evidence>
<dbReference type="Proteomes" id="UP000283734">
    <property type="component" value="Unassembled WGS sequence"/>
</dbReference>
<organism evidence="3 4">
    <name type="scientific">Alcanivorax profundi</name>
    <dbReference type="NCBI Taxonomy" id="2338368"/>
    <lineage>
        <taxon>Bacteria</taxon>
        <taxon>Pseudomonadati</taxon>
        <taxon>Pseudomonadota</taxon>
        <taxon>Gammaproteobacteria</taxon>
        <taxon>Oceanospirillales</taxon>
        <taxon>Alcanivoracaceae</taxon>
        <taxon>Alcanivorax</taxon>
    </lineage>
</organism>
<dbReference type="RefSeq" id="WP_119918446.1">
    <property type="nucleotide sequence ID" value="NZ_CAXGPP010000039.1"/>
</dbReference>
<dbReference type="PANTHER" id="PTHR32063">
    <property type="match status" value="1"/>
</dbReference>
<feature type="transmembrane region" description="Helical" evidence="2">
    <location>
        <begin position="462"/>
        <end position="481"/>
    </location>
</feature>
<keyword evidence="2" id="KW-0812">Transmembrane</keyword>
<comment type="caution">
    <text evidence="3">The sequence shown here is derived from an EMBL/GenBank/DDBJ whole genome shotgun (WGS) entry which is preliminary data.</text>
</comment>
<reference evidence="3 4" key="1">
    <citation type="submission" date="2018-09" db="EMBL/GenBank/DDBJ databases">
        <title>Alcanivorax profundi sp. nov., isolated from 1000 m-depth seawater of the Mariana Trench.</title>
        <authorList>
            <person name="Liu J."/>
        </authorList>
    </citation>
    <scope>NUCLEOTIDE SEQUENCE [LARGE SCALE GENOMIC DNA]</scope>
    <source>
        <strain evidence="3 4">MTEO17</strain>
    </source>
</reference>
<feature type="transmembrane region" description="Helical" evidence="2">
    <location>
        <begin position="896"/>
        <end position="916"/>
    </location>
</feature>
<dbReference type="SUPFAM" id="SSF82693">
    <property type="entry name" value="Multidrug efflux transporter AcrB pore domain, PN1, PN2, PC1 and PC2 subdomains"/>
    <property type="match status" value="2"/>
</dbReference>
<sequence>MSESRGLIASFTEHKVAANLLMILMLLLGGLGLMRLNTQLFPNFEFDFISVSIPWRGASPEDVQRSITIPVEQAIRTLPNTKKLIARSQQGMSLLFIELEDGTDLGLALDDVRQRIDSVRNLPQDAERPVIQKITNYSLVTSILVSTQNGTLEELRPLVRKMEDELLAQGIGKVEFIGLPEEEMAIQIPASTLHDLRMTLGDISSRVRNFSQDTPAGTIGRDDAAKQLRALGQRRDEKTFAGLPLLTTANGQQLSLGDVAIIERRPRDDQATLTYRGNPAIELQVMRGEDGDMLDLAEKVHEWGDQYQHTLPEGVKMTFYFEAWKLVEERISTLLWNGISGLLLVVATLYFFLNARVAWWVMLGIPVSFMATLGLVWLFGGTINMISLFGLILALGIIVDDAIVVGEDTLTHLQQGESATRAALGGARRMFWPVVASSTTTIAAFLPLGMMSGAMGKIAFDVPFVMICVIMASLLECFLVLPGHLHHSFRGVQIKASGMRKRIDDGFDRLREERFRPLVEWAIRNRHLVTVSAICAFVLALTVVSTGWLKFTFFPNVDGDQLRAVVEFSSGTDRKQVDQFLKQLEQKLDEANEELGGHLVQTVISHHGAAAGFPNPGGRQDKFGDEYGTLVVEVYVGADRDISNETLIKTWRDKLSLPPGLDQLSISQPEAGPPGKPIEVKLTGSDAPILKEASLQLQERLLTFSGVSNVDDDLPYGKEQLTFQLTPQGRALGLTLNDVASQLRAAFDGSLAQLYNEEDNEIEVRVMLPDSERRHFSAIERLPVITPQGEAIPLRDVVHFEARQGVDLLRRVNGELAVTIYADLDPEQGNANEIIASLNNGILPELQAKYGIGIGYEGKLQEQADNLRDMATGALLGLAIIYIVLAWVFSSYSWPLAIMTAIFFGLTGAVIGHLFVAPFGIHFSMFSAMGLFGLSGIIVNDSIVLVSFYQQLVAEGMERFQAIVEACVRRLRAVLLTSITTVAGLTPMLFETSLQAQFLKPMAVSIVFGLFFGTALILLVVPAMLMIIEEQRDHFRGMGQRLAPANWGHLAQQVWRFDPVHYRQQPGPQGLGGHLWWVMIFAPLLLLMILGKLPVLLETARSGPLALAIPVGILWALMTGLGAIFLWQLLRRKRQAPYSAARWLLTVVAGGLLMAMVAPLAGPEGNRLALAFWGQAKTTLWIALVLLPLLFWTRRSAHTLTR</sequence>
<dbReference type="GO" id="GO:0005886">
    <property type="term" value="C:plasma membrane"/>
    <property type="evidence" value="ECO:0007669"/>
    <property type="project" value="TreeGrafter"/>
</dbReference>
<feature type="coiled-coil region" evidence="1">
    <location>
        <begin position="574"/>
        <end position="601"/>
    </location>
</feature>
<dbReference type="SUPFAM" id="SSF82866">
    <property type="entry name" value="Multidrug efflux transporter AcrB transmembrane domain"/>
    <property type="match status" value="2"/>
</dbReference>
<dbReference type="GO" id="GO:0042910">
    <property type="term" value="F:xenobiotic transmembrane transporter activity"/>
    <property type="evidence" value="ECO:0007669"/>
    <property type="project" value="TreeGrafter"/>
</dbReference>
<keyword evidence="1" id="KW-0175">Coiled coil</keyword>
<dbReference type="AlphaFoldDB" id="A0A418XUJ3"/>
<dbReference type="Gene3D" id="3.30.2090.10">
    <property type="entry name" value="Multidrug efflux transporter AcrB TolC docking domain, DN and DC subdomains"/>
    <property type="match status" value="2"/>
</dbReference>
<dbReference type="Gene3D" id="3.30.70.1440">
    <property type="entry name" value="Multidrug efflux transporter AcrB pore domain"/>
    <property type="match status" value="1"/>
</dbReference>
<feature type="transmembrane region" description="Helical" evidence="2">
    <location>
        <begin position="1142"/>
        <end position="1162"/>
    </location>
</feature>
<feature type="transmembrane region" description="Helical" evidence="2">
    <location>
        <begin position="334"/>
        <end position="353"/>
    </location>
</feature>
<keyword evidence="2" id="KW-0472">Membrane</keyword>
<accession>A0A418XUJ3</accession>
<dbReference type="InterPro" id="IPR027463">
    <property type="entry name" value="AcrB_DN_DC_subdom"/>
</dbReference>
<feature type="transmembrane region" description="Helical" evidence="2">
    <location>
        <begin position="528"/>
        <end position="549"/>
    </location>
</feature>
<evidence type="ECO:0000313" key="4">
    <source>
        <dbReference type="Proteomes" id="UP000283734"/>
    </source>
</evidence>
<keyword evidence="2" id="KW-1133">Transmembrane helix</keyword>
<feature type="transmembrane region" description="Helical" evidence="2">
    <location>
        <begin position="970"/>
        <end position="990"/>
    </location>
</feature>
<feature type="transmembrane region" description="Helical" evidence="2">
    <location>
        <begin position="1107"/>
        <end position="1130"/>
    </location>
</feature>
<dbReference type="PRINTS" id="PR00702">
    <property type="entry name" value="ACRIFLAVINRP"/>
</dbReference>
<evidence type="ECO:0000313" key="3">
    <source>
        <dbReference type="EMBL" id="RJG16413.1"/>
    </source>
</evidence>
<proteinExistence type="predicted"/>
<feature type="transmembrane region" description="Helical" evidence="2">
    <location>
        <begin position="928"/>
        <end position="949"/>
    </location>
</feature>
<protein>
    <submittedName>
        <fullName evidence="3">Efflux RND transporter permease subunit</fullName>
    </submittedName>
</protein>
<dbReference type="Gene3D" id="3.30.70.1430">
    <property type="entry name" value="Multidrug efflux transporter AcrB pore domain"/>
    <property type="match status" value="2"/>
</dbReference>
<dbReference type="OrthoDB" id="5287122at2"/>
<dbReference type="Gene3D" id="3.30.70.1320">
    <property type="entry name" value="Multidrug efflux transporter AcrB pore domain like"/>
    <property type="match status" value="1"/>
</dbReference>
<feature type="transmembrane region" description="Helical" evidence="2">
    <location>
        <begin position="16"/>
        <end position="34"/>
    </location>
</feature>
<dbReference type="Gene3D" id="1.20.1640.10">
    <property type="entry name" value="Multidrug efflux transporter AcrB transmembrane domain"/>
    <property type="match status" value="2"/>
</dbReference>